<dbReference type="EMBL" id="AFJL02000015">
    <property type="protein sequence ID" value="EMY06810.1"/>
    <property type="molecule type" value="Genomic_DNA"/>
</dbReference>
<feature type="transmembrane region" description="Helical" evidence="1">
    <location>
        <begin position="71"/>
        <end position="99"/>
    </location>
</feature>
<name>A0A829DC95_LEPIR</name>
<dbReference type="AlphaFoldDB" id="A0A829DC95"/>
<comment type="caution">
    <text evidence="2">The sequence shown here is derived from an EMBL/GenBank/DDBJ whole genome shotgun (WGS) entry which is preliminary data.</text>
</comment>
<feature type="transmembrane region" description="Helical" evidence="1">
    <location>
        <begin position="12"/>
        <end position="35"/>
    </location>
</feature>
<proteinExistence type="predicted"/>
<evidence type="ECO:0000313" key="3">
    <source>
        <dbReference type="Proteomes" id="UP000012329"/>
    </source>
</evidence>
<gene>
    <name evidence="2" type="ORF">LEP1GSC029_4242</name>
</gene>
<feature type="transmembrane region" description="Helical" evidence="1">
    <location>
        <begin position="120"/>
        <end position="143"/>
    </location>
</feature>
<evidence type="ECO:0000256" key="1">
    <source>
        <dbReference type="SAM" id="Phobius"/>
    </source>
</evidence>
<sequence length="153" mass="17380">MVSFLHTFILFFLPFGVSFNLGILLGLFLFSYAFLKLGFLFLTETNLSPGNTLLTITGLMFYFLYPGDRVVGAGIVGVFQNSISFSVGLAIALLSIYYLEKFRYTGKVSSFFKNLIAGTLVFYTHYETSLFYLIALGIYFLFIKTNLKFLRSY</sequence>
<keyword evidence="1" id="KW-0812">Transmembrane</keyword>
<accession>A0A829DC95</accession>
<dbReference type="Proteomes" id="UP000012329">
    <property type="component" value="Unassembled WGS sequence"/>
</dbReference>
<evidence type="ECO:0000313" key="2">
    <source>
        <dbReference type="EMBL" id="EMY06810.1"/>
    </source>
</evidence>
<keyword evidence="1" id="KW-0472">Membrane</keyword>
<keyword evidence="1" id="KW-1133">Transmembrane helix</keyword>
<organism evidence="2 3">
    <name type="scientific">Leptospira interrogans str. 2002000626</name>
    <dbReference type="NCBI Taxonomy" id="996803"/>
    <lineage>
        <taxon>Bacteria</taxon>
        <taxon>Pseudomonadati</taxon>
        <taxon>Spirochaetota</taxon>
        <taxon>Spirochaetia</taxon>
        <taxon>Leptospirales</taxon>
        <taxon>Leptospiraceae</taxon>
        <taxon>Leptospira</taxon>
    </lineage>
</organism>
<protein>
    <submittedName>
        <fullName evidence="2">Uncharacterized protein</fullName>
    </submittedName>
</protein>
<reference evidence="2 3" key="1">
    <citation type="submission" date="2013-02" db="EMBL/GenBank/DDBJ databases">
        <authorList>
            <person name="Harkins D.M."/>
            <person name="Durkin A.S."/>
            <person name="Brinkac L.M."/>
            <person name="Haft D.H."/>
            <person name="Selengut J.D."/>
            <person name="Sanka R."/>
            <person name="DePew J."/>
            <person name="Purushe J."/>
            <person name="Whelen A.C."/>
            <person name="Vinetz J.M."/>
            <person name="Sutton G.G."/>
            <person name="Nierman W.C."/>
            <person name="Fouts D.E."/>
        </authorList>
    </citation>
    <scope>NUCLEOTIDE SEQUENCE [LARGE SCALE GENOMIC DNA]</scope>
    <source>
        <strain evidence="2 3">2002000626</strain>
    </source>
</reference>
<feature type="transmembrane region" description="Helical" evidence="1">
    <location>
        <begin position="47"/>
        <end position="65"/>
    </location>
</feature>